<sequence length="142" mass="16048">MIPRLNVSVPHMLAAVLTFSATERLVIPPCSCINHPRLRACSARPQRSLRMAMRRVIGRVSSWFFVLLQHRRAGQRRRSTGRAVAAFCRRSSRCKDRADTRLRTRLLALPLVEQHGGAAQRCRVTGRALERVSLRVFALGGH</sequence>
<evidence type="ECO:0000313" key="2">
    <source>
        <dbReference type="Proteomes" id="UP000256964"/>
    </source>
</evidence>
<keyword evidence="2" id="KW-1185">Reference proteome</keyword>
<reference evidence="1 2" key="1">
    <citation type="journal article" date="2018" name="Biotechnol. Biofuels">
        <title>Integrative visual omics of the white-rot fungus Polyporus brumalis exposes the biotechnological potential of its oxidative enzymes for delignifying raw plant biomass.</title>
        <authorList>
            <person name="Miyauchi S."/>
            <person name="Rancon A."/>
            <person name="Drula E."/>
            <person name="Hage H."/>
            <person name="Chaduli D."/>
            <person name="Favel A."/>
            <person name="Grisel S."/>
            <person name="Henrissat B."/>
            <person name="Herpoel-Gimbert I."/>
            <person name="Ruiz-Duenas F.J."/>
            <person name="Chevret D."/>
            <person name="Hainaut M."/>
            <person name="Lin J."/>
            <person name="Wang M."/>
            <person name="Pangilinan J."/>
            <person name="Lipzen A."/>
            <person name="Lesage-Meessen L."/>
            <person name="Navarro D."/>
            <person name="Riley R."/>
            <person name="Grigoriev I.V."/>
            <person name="Zhou S."/>
            <person name="Raouche S."/>
            <person name="Rosso M.N."/>
        </authorList>
    </citation>
    <scope>NUCLEOTIDE SEQUENCE [LARGE SCALE GENOMIC DNA]</scope>
    <source>
        <strain evidence="1 2">BRFM 1820</strain>
    </source>
</reference>
<dbReference type="EMBL" id="KZ857476">
    <property type="protein sequence ID" value="RDX42810.1"/>
    <property type="molecule type" value="Genomic_DNA"/>
</dbReference>
<dbReference type="Proteomes" id="UP000256964">
    <property type="component" value="Unassembled WGS sequence"/>
</dbReference>
<proteinExistence type="predicted"/>
<evidence type="ECO:0000313" key="1">
    <source>
        <dbReference type="EMBL" id="RDX42810.1"/>
    </source>
</evidence>
<accession>A0A371CRB1</accession>
<gene>
    <name evidence="1" type="ORF">OH76DRAFT_1262713</name>
</gene>
<dbReference type="AlphaFoldDB" id="A0A371CRB1"/>
<organism evidence="1 2">
    <name type="scientific">Lentinus brumalis</name>
    <dbReference type="NCBI Taxonomy" id="2498619"/>
    <lineage>
        <taxon>Eukaryota</taxon>
        <taxon>Fungi</taxon>
        <taxon>Dikarya</taxon>
        <taxon>Basidiomycota</taxon>
        <taxon>Agaricomycotina</taxon>
        <taxon>Agaricomycetes</taxon>
        <taxon>Polyporales</taxon>
        <taxon>Polyporaceae</taxon>
        <taxon>Lentinus</taxon>
    </lineage>
</organism>
<name>A0A371CRB1_9APHY</name>
<protein>
    <submittedName>
        <fullName evidence="1">Uncharacterized protein</fullName>
    </submittedName>
</protein>